<reference evidence="2" key="1">
    <citation type="journal article" date="2019" name="Int. J. Syst. Evol. Microbiol.">
        <title>The Global Catalogue of Microorganisms (GCM) 10K type strain sequencing project: providing services to taxonomists for standard genome sequencing and annotation.</title>
        <authorList>
            <consortium name="The Broad Institute Genomics Platform"/>
            <consortium name="The Broad Institute Genome Sequencing Center for Infectious Disease"/>
            <person name="Wu L."/>
            <person name="Ma J."/>
        </authorList>
    </citation>
    <scope>NUCLEOTIDE SEQUENCE [LARGE SCALE GENOMIC DNA]</scope>
    <source>
        <strain evidence="2">JCM 17066</strain>
    </source>
</reference>
<sequence>MGPNILLDVVSAVLDQPVTAGDLASSLHNARYTYLARLLHYRIATLPDPKDIEQCLTLLQELSEQAATDVLRSPAMCQLLRIGSGGEQSIKDLLKIAHATDSGQYLDAWSLLGDVWLGQDVPPGCLPLEYQDKRFCGPRLACGLPLDLSLPAALEIPSAGLQRPRLLSRHDTNYACECLDAAVEILETSSPLGHSIFSMLATNLVLRTETSRPSECWGATSGAAIGRIVVVNAAAAAHPKALAEVLLHEATHCAIDCAELSRPLVQWHAASTAGNTIPSPWTGNPLTPHAYIHACIVWVTLLEYWHCYRRLYGEDEISRARLLFIERGFKAMDGADHLGSMAGQMSDFAPQVVNLTRESARAAFSN</sequence>
<name>A0ABW0M8S1_9BURK</name>
<proteinExistence type="predicted"/>
<dbReference type="InterPro" id="IPR026337">
    <property type="entry name" value="AKG_HExxH"/>
</dbReference>
<protein>
    <submittedName>
        <fullName evidence="1">HEXXH motif-containing putative peptide modification protein</fullName>
    </submittedName>
</protein>
<gene>
    <name evidence="1" type="ORF">ACFPM8_11610</name>
</gene>
<organism evidence="1 2">
    <name type="scientific">Paraherbaspirillum soli</name>
    <dbReference type="NCBI Taxonomy" id="631222"/>
    <lineage>
        <taxon>Bacteria</taxon>
        <taxon>Pseudomonadati</taxon>
        <taxon>Pseudomonadota</taxon>
        <taxon>Betaproteobacteria</taxon>
        <taxon>Burkholderiales</taxon>
        <taxon>Oxalobacteraceae</taxon>
        <taxon>Paraherbaspirillum</taxon>
    </lineage>
</organism>
<dbReference type="EMBL" id="JBHSMT010000014">
    <property type="protein sequence ID" value="MFC5474604.1"/>
    <property type="molecule type" value="Genomic_DNA"/>
</dbReference>
<dbReference type="NCBIfam" id="TIGR04267">
    <property type="entry name" value="mod_HExxH"/>
    <property type="match status" value="1"/>
</dbReference>
<keyword evidence="2" id="KW-1185">Reference proteome</keyword>
<comment type="caution">
    <text evidence="1">The sequence shown here is derived from an EMBL/GenBank/DDBJ whole genome shotgun (WGS) entry which is preliminary data.</text>
</comment>
<accession>A0ABW0M8S1</accession>
<dbReference type="RefSeq" id="WP_378997703.1">
    <property type="nucleotide sequence ID" value="NZ_JBHSMT010000014.1"/>
</dbReference>
<evidence type="ECO:0000313" key="1">
    <source>
        <dbReference type="EMBL" id="MFC5474604.1"/>
    </source>
</evidence>
<dbReference type="Proteomes" id="UP001596045">
    <property type="component" value="Unassembled WGS sequence"/>
</dbReference>
<evidence type="ECO:0000313" key="2">
    <source>
        <dbReference type="Proteomes" id="UP001596045"/>
    </source>
</evidence>